<feature type="transmembrane region" description="Helical" evidence="2">
    <location>
        <begin position="7"/>
        <end position="25"/>
    </location>
</feature>
<dbReference type="Pfam" id="PF11666">
    <property type="entry name" value="DUF2933"/>
    <property type="match status" value="1"/>
</dbReference>
<gene>
    <name evidence="3" type="ORF">GCM10010384_48790</name>
</gene>
<feature type="compositionally biased region" description="Basic and acidic residues" evidence="1">
    <location>
        <begin position="59"/>
        <end position="86"/>
    </location>
</feature>
<comment type="caution">
    <text evidence="3">The sequence shown here is derived from an EMBL/GenBank/DDBJ whole genome shotgun (WGS) entry which is preliminary data.</text>
</comment>
<accession>A0ABQ3A8L4</accession>
<feature type="region of interest" description="Disordered" evidence="1">
    <location>
        <begin position="54"/>
        <end position="86"/>
    </location>
</feature>
<proteinExistence type="predicted"/>
<feature type="transmembrane region" description="Helical" evidence="2">
    <location>
        <begin position="31"/>
        <end position="48"/>
    </location>
</feature>
<dbReference type="InterPro" id="IPR021682">
    <property type="entry name" value="DUF2933"/>
</dbReference>
<evidence type="ECO:0000313" key="3">
    <source>
        <dbReference type="EMBL" id="GGY35734.1"/>
    </source>
</evidence>
<dbReference type="RefSeq" id="WP_229864569.1">
    <property type="nucleotide sequence ID" value="NZ_BMWE01000014.1"/>
</dbReference>
<evidence type="ECO:0008006" key="5">
    <source>
        <dbReference type="Google" id="ProtNLM"/>
    </source>
</evidence>
<evidence type="ECO:0000256" key="1">
    <source>
        <dbReference type="SAM" id="MobiDB-lite"/>
    </source>
</evidence>
<dbReference type="EMBL" id="BMWE01000014">
    <property type="protein sequence ID" value="GGY35734.1"/>
    <property type="molecule type" value="Genomic_DNA"/>
</dbReference>
<keyword evidence="2" id="KW-0812">Transmembrane</keyword>
<protein>
    <recommendedName>
        <fullName evidence="5">DUF2933 domain-containing protein</fullName>
    </recommendedName>
</protein>
<reference evidence="4" key="1">
    <citation type="journal article" date="2019" name="Int. J. Syst. Evol. Microbiol.">
        <title>The Global Catalogue of Microorganisms (GCM) 10K type strain sequencing project: providing services to taxonomists for standard genome sequencing and annotation.</title>
        <authorList>
            <consortium name="The Broad Institute Genomics Platform"/>
            <consortium name="The Broad Institute Genome Sequencing Center for Infectious Disease"/>
            <person name="Wu L."/>
            <person name="Ma J."/>
        </authorList>
    </citation>
    <scope>NUCLEOTIDE SEQUENCE [LARGE SCALE GENOMIC DNA]</scope>
    <source>
        <strain evidence="4">JCM 4957</strain>
    </source>
</reference>
<keyword evidence="4" id="KW-1185">Reference proteome</keyword>
<evidence type="ECO:0000313" key="4">
    <source>
        <dbReference type="Proteomes" id="UP000653308"/>
    </source>
</evidence>
<sequence length="86" mass="9392">MSDKRNYGMYAIAVAIVVVGALMVGASLESLAWVALVAACPLMMIFMMRGMHGQGSMHGGHDDHRRADRYEDPLHKHDHDSGPGRS</sequence>
<organism evidence="3 4">
    <name type="scientific">Streptomyces djakartensis</name>
    <dbReference type="NCBI Taxonomy" id="68193"/>
    <lineage>
        <taxon>Bacteria</taxon>
        <taxon>Bacillati</taxon>
        <taxon>Actinomycetota</taxon>
        <taxon>Actinomycetes</taxon>
        <taxon>Kitasatosporales</taxon>
        <taxon>Streptomycetaceae</taxon>
        <taxon>Streptomyces</taxon>
    </lineage>
</organism>
<dbReference type="Proteomes" id="UP000653308">
    <property type="component" value="Unassembled WGS sequence"/>
</dbReference>
<keyword evidence="2" id="KW-0472">Membrane</keyword>
<keyword evidence="2" id="KW-1133">Transmembrane helix</keyword>
<name>A0ABQ3A8L4_9ACTN</name>
<evidence type="ECO:0000256" key="2">
    <source>
        <dbReference type="SAM" id="Phobius"/>
    </source>
</evidence>